<sequence>MSPNYPKMEDCMQVVAPVNVNSTISANTRPSSTTGISTNTSNLVLVLGFQPRVVAPAIAIVSLGMIFHLPTATVRCSAANLKVYMYSDLKIVTRNFKSDLKVYTFMSPKVVILARKNCAPSPLPSPPHGGSLSSPLSSSVLSSPALPPSLV</sequence>
<accession>A0ACB8Y280</accession>
<keyword evidence="2" id="KW-1185">Reference proteome</keyword>
<comment type="caution">
    <text evidence="1">The sequence shown here is derived from an EMBL/GenBank/DDBJ whole genome shotgun (WGS) entry which is preliminary data.</text>
</comment>
<name>A0ACB8Y280_ARCLA</name>
<reference evidence="1 2" key="2">
    <citation type="journal article" date="2022" name="Mol. Ecol. Resour.">
        <title>The genomes of chicory, endive, great burdock and yacon provide insights into Asteraceae paleo-polyploidization history and plant inulin production.</title>
        <authorList>
            <person name="Fan W."/>
            <person name="Wang S."/>
            <person name="Wang H."/>
            <person name="Wang A."/>
            <person name="Jiang F."/>
            <person name="Liu H."/>
            <person name="Zhao H."/>
            <person name="Xu D."/>
            <person name="Zhang Y."/>
        </authorList>
    </citation>
    <scope>NUCLEOTIDE SEQUENCE [LARGE SCALE GENOMIC DNA]</scope>
    <source>
        <strain evidence="2">cv. Niubang</strain>
    </source>
</reference>
<organism evidence="1 2">
    <name type="scientific">Arctium lappa</name>
    <name type="common">Greater burdock</name>
    <name type="synonym">Lappa major</name>
    <dbReference type="NCBI Taxonomy" id="4217"/>
    <lineage>
        <taxon>Eukaryota</taxon>
        <taxon>Viridiplantae</taxon>
        <taxon>Streptophyta</taxon>
        <taxon>Embryophyta</taxon>
        <taxon>Tracheophyta</taxon>
        <taxon>Spermatophyta</taxon>
        <taxon>Magnoliopsida</taxon>
        <taxon>eudicotyledons</taxon>
        <taxon>Gunneridae</taxon>
        <taxon>Pentapetalae</taxon>
        <taxon>asterids</taxon>
        <taxon>campanulids</taxon>
        <taxon>Asterales</taxon>
        <taxon>Asteraceae</taxon>
        <taxon>Carduoideae</taxon>
        <taxon>Cardueae</taxon>
        <taxon>Arctiinae</taxon>
        <taxon>Arctium</taxon>
    </lineage>
</organism>
<proteinExistence type="predicted"/>
<gene>
    <name evidence="1" type="ORF">L6452_36743</name>
</gene>
<evidence type="ECO:0000313" key="1">
    <source>
        <dbReference type="EMBL" id="KAI3677479.1"/>
    </source>
</evidence>
<dbReference type="Proteomes" id="UP001055879">
    <property type="component" value="Linkage Group LG14"/>
</dbReference>
<protein>
    <submittedName>
        <fullName evidence="1">Uncharacterized protein</fullName>
    </submittedName>
</protein>
<reference evidence="2" key="1">
    <citation type="journal article" date="2022" name="Mol. Ecol. Resour.">
        <title>The genomes of chicory, endive, great burdock and yacon provide insights into Asteraceae palaeo-polyploidization history and plant inulin production.</title>
        <authorList>
            <person name="Fan W."/>
            <person name="Wang S."/>
            <person name="Wang H."/>
            <person name="Wang A."/>
            <person name="Jiang F."/>
            <person name="Liu H."/>
            <person name="Zhao H."/>
            <person name="Xu D."/>
            <person name="Zhang Y."/>
        </authorList>
    </citation>
    <scope>NUCLEOTIDE SEQUENCE [LARGE SCALE GENOMIC DNA]</scope>
    <source>
        <strain evidence="2">cv. Niubang</strain>
    </source>
</reference>
<evidence type="ECO:0000313" key="2">
    <source>
        <dbReference type="Proteomes" id="UP001055879"/>
    </source>
</evidence>
<dbReference type="EMBL" id="CM042060">
    <property type="protein sequence ID" value="KAI3677479.1"/>
    <property type="molecule type" value="Genomic_DNA"/>
</dbReference>